<evidence type="ECO:0000256" key="3">
    <source>
        <dbReference type="ARBA" id="ARBA00022448"/>
    </source>
</evidence>
<gene>
    <name evidence="10" type="ORF">FB567DRAFT_24070</name>
</gene>
<dbReference type="InterPro" id="IPR036259">
    <property type="entry name" value="MFS_trans_sf"/>
</dbReference>
<comment type="caution">
    <text evidence="10">The sequence shown here is derived from an EMBL/GenBank/DDBJ whole genome shotgun (WGS) entry which is preliminary data.</text>
</comment>
<feature type="transmembrane region" description="Helical" evidence="8">
    <location>
        <begin position="377"/>
        <end position="398"/>
    </location>
</feature>
<feature type="transmembrane region" description="Helical" evidence="8">
    <location>
        <begin position="314"/>
        <end position="334"/>
    </location>
</feature>
<accession>A0A8K0RL91</accession>
<evidence type="ECO:0000256" key="4">
    <source>
        <dbReference type="ARBA" id="ARBA00022692"/>
    </source>
</evidence>
<keyword evidence="11" id="KW-1185">Reference proteome</keyword>
<dbReference type="InterPro" id="IPR020846">
    <property type="entry name" value="MFS_dom"/>
</dbReference>
<dbReference type="InterPro" id="IPR050360">
    <property type="entry name" value="MFS_Sugar_Transporters"/>
</dbReference>
<feature type="transmembrane region" description="Helical" evidence="8">
    <location>
        <begin position="97"/>
        <end position="117"/>
    </location>
</feature>
<reference evidence="10" key="1">
    <citation type="journal article" date="2021" name="Nat. Commun.">
        <title>Genetic determinants of endophytism in the Arabidopsis root mycobiome.</title>
        <authorList>
            <person name="Mesny F."/>
            <person name="Miyauchi S."/>
            <person name="Thiergart T."/>
            <person name="Pickel B."/>
            <person name="Atanasova L."/>
            <person name="Karlsson M."/>
            <person name="Huettel B."/>
            <person name="Barry K.W."/>
            <person name="Haridas S."/>
            <person name="Chen C."/>
            <person name="Bauer D."/>
            <person name="Andreopoulos W."/>
            <person name="Pangilinan J."/>
            <person name="LaButti K."/>
            <person name="Riley R."/>
            <person name="Lipzen A."/>
            <person name="Clum A."/>
            <person name="Drula E."/>
            <person name="Henrissat B."/>
            <person name="Kohler A."/>
            <person name="Grigoriev I.V."/>
            <person name="Martin F.M."/>
            <person name="Hacquard S."/>
        </authorList>
    </citation>
    <scope>NUCLEOTIDE SEQUENCE</scope>
    <source>
        <strain evidence="10">MPI-SDFR-AT-0120</strain>
    </source>
</reference>
<dbReference type="PROSITE" id="PS00216">
    <property type="entry name" value="SUGAR_TRANSPORT_1"/>
    <property type="match status" value="2"/>
</dbReference>
<proteinExistence type="inferred from homology"/>
<feature type="transmembrane region" description="Helical" evidence="8">
    <location>
        <begin position="24"/>
        <end position="42"/>
    </location>
</feature>
<evidence type="ECO:0000256" key="1">
    <source>
        <dbReference type="ARBA" id="ARBA00004141"/>
    </source>
</evidence>
<feature type="transmembrane region" description="Helical" evidence="8">
    <location>
        <begin position="184"/>
        <end position="204"/>
    </location>
</feature>
<dbReference type="InterPro" id="IPR005828">
    <property type="entry name" value="MFS_sugar_transport-like"/>
</dbReference>
<dbReference type="PANTHER" id="PTHR48022:SF61">
    <property type="entry name" value="HIGH AFFINITY GLUCOSE TRANSPORTER RGT2"/>
    <property type="match status" value="1"/>
</dbReference>
<evidence type="ECO:0000256" key="5">
    <source>
        <dbReference type="ARBA" id="ARBA00022989"/>
    </source>
</evidence>
<evidence type="ECO:0000256" key="6">
    <source>
        <dbReference type="ARBA" id="ARBA00023136"/>
    </source>
</evidence>
<feature type="domain" description="Major facilitator superfamily (MFS) profile" evidence="9">
    <location>
        <begin position="29"/>
        <end position="511"/>
    </location>
</feature>
<keyword evidence="5 8" id="KW-1133">Transmembrane helix</keyword>
<dbReference type="PROSITE" id="PS00217">
    <property type="entry name" value="SUGAR_TRANSPORT_2"/>
    <property type="match status" value="1"/>
</dbReference>
<evidence type="ECO:0000256" key="8">
    <source>
        <dbReference type="SAM" id="Phobius"/>
    </source>
</evidence>
<feature type="transmembrane region" description="Helical" evidence="8">
    <location>
        <begin position="488"/>
        <end position="507"/>
    </location>
</feature>
<dbReference type="GO" id="GO:0016020">
    <property type="term" value="C:membrane"/>
    <property type="evidence" value="ECO:0007669"/>
    <property type="project" value="UniProtKB-SubCell"/>
</dbReference>
<dbReference type="EMBL" id="JAGMVJ010000001">
    <property type="protein sequence ID" value="KAH7095253.1"/>
    <property type="molecule type" value="Genomic_DNA"/>
</dbReference>
<dbReference type="AlphaFoldDB" id="A0A8K0RL91"/>
<dbReference type="CDD" id="cd17356">
    <property type="entry name" value="MFS_HXT"/>
    <property type="match status" value="1"/>
</dbReference>
<feature type="transmembrane region" description="Helical" evidence="8">
    <location>
        <begin position="461"/>
        <end position="476"/>
    </location>
</feature>
<dbReference type="FunFam" id="1.20.1250.20:FF:000180">
    <property type="entry name" value="MFS monosaccharide transporter"/>
    <property type="match status" value="1"/>
</dbReference>
<dbReference type="InterPro" id="IPR003663">
    <property type="entry name" value="Sugar/inositol_transpt"/>
</dbReference>
<organism evidence="10 11">
    <name type="scientific">Paraphoma chrysanthemicola</name>
    <dbReference type="NCBI Taxonomy" id="798071"/>
    <lineage>
        <taxon>Eukaryota</taxon>
        <taxon>Fungi</taxon>
        <taxon>Dikarya</taxon>
        <taxon>Ascomycota</taxon>
        <taxon>Pezizomycotina</taxon>
        <taxon>Dothideomycetes</taxon>
        <taxon>Pleosporomycetidae</taxon>
        <taxon>Pleosporales</taxon>
        <taxon>Pleosporineae</taxon>
        <taxon>Phaeosphaeriaceae</taxon>
        <taxon>Paraphoma</taxon>
    </lineage>
</organism>
<evidence type="ECO:0000256" key="7">
    <source>
        <dbReference type="RuleBase" id="RU003346"/>
    </source>
</evidence>
<evidence type="ECO:0000313" key="11">
    <source>
        <dbReference type="Proteomes" id="UP000813461"/>
    </source>
</evidence>
<dbReference type="SUPFAM" id="SSF103473">
    <property type="entry name" value="MFS general substrate transporter"/>
    <property type="match status" value="1"/>
</dbReference>
<name>A0A8K0RL91_9PLEO</name>
<dbReference type="InterPro" id="IPR005829">
    <property type="entry name" value="Sugar_transporter_CS"/>
</dbReference>
<dbReference type="GO" id="GO:0005351">
    <property type="term" value="F:carbohydrate:proton symporter activity"/>
    <property type="evidence" value="ECO:0007669"/>
    <property type="project" value="TreeGrafter"/>
</dbReference>
<dbReference type="PRINTS" id="PR00171">
    <property type="entry name" value="SUGRTRNSPORT"/>
</dbReference>
<feature type="transmembrane region" description="Helical" evidence="8">
    <location>
        <begin position="349"/>
        <end position="370"/>
    </location>
</feature>
<dbReference type="Proteomes" id="UP000813461">
    <property type="component" value="Unassembled WGS sequence"/>
</dbReference>
<dbReference type="PANTHER" id="PTHR48022">
    <property type="entry name" value="PLASTIDIC GLUCOSE TRANSPORTER 4"/>
    <property type="match status" value="1"/>
</dbReference>
<dbReference type="NCBIfam" id="TIGR00879">
    <property type="entry name" value="SP"/>
    <property type="match status" value="1"/>
</dbReference>
<dbReference type="OrthoDB" id="6612291at2759"/>
<keyword evidence="6 8" id="KW-0472">Membrane</keyword>
<feature type="transmembrane region" description="Helical" evidence="8">
    <location>
        <begin position="216"/>
        <end position="235"/>
    </location>
</feature>
<evidence type="ECO:0000313" key="10">
    <source>
        <dbReference type="EMBL" id="KAH7095253.1"/>
    </source>
</evidence>
<feature type="transmembrane region" description="Helical" evidence="8">
    <location>
        <begin position="124"/>
        <end position="142"/>
    </location>
</feature>
<dbReference type="Pfam" id="PF00083">
    <property type="entry name" value="Sugar_tr"/>
    <property type="match status" value="1"/>
</dbReference>
<dbReference type="Gene3D" id="1.20.1250.20">
    <property type="entry name" value="MFS general substrate transporter like domains"/>
    <property type="match status" value="1"/>
</dbReference>
<feature type="transmembrane region" description="Helical" evidence="8">
    <location>
        <begin position="154"/>
        <end position="172"/>
    </location>
</feature>
<protein>
    <submittedName>
        <fullName evidence="10">General substrate transporter</fullName>
    </submittedName>
</protein>
<evidence type="ECO:0000259" key="9">
    <source>
        <dbReference type="PROSITE" id="PS50850"/>
    </source>
</evidence>
<sequence>MPGGGVVPVTGTTDVNRVEAPVTLRAYLIVAFAAFGGIFFGYDTGWMGGVLNMDYFIKQYTGHEYPDIVFPGVDAKDPRVVAYRNERFSISSSNQSLVTSILSAGTFFGAIIAGDLADFIGRRFTIILGCAIFCVGGILETASTGLGVMTAGRLIAGFGVGFISAIVILYMSEIAPKKVRGAVVAGYQFCITIGILLANCVVYATQNRRDTGSYRIPIAVQFLWAIILAVGLALLPESPRYWVKKGKLDKAAKALGRVRGQALDSEYIQDELAEIIANHEYEMSIVPQTSYIGSWAACFSGSIMNPASNARRSFLGITIQMMQQLTGINFIFYFGPVFFQQLGSIDNPFLIGLVTTLVNVCSTPASFWMVEKLGRRTILIYGAGGMVIMQFIVGAIGATAGKNTADHPANPNATRAMIAFICLNISVFATTWGPAAWIVIGEIFPLTIRSRGVGLSTSSNWFWNCIIAVITPYLVADRPDSARLGSNVFFMWGGLCCISFLFAYFFVPETKGLTLEQVDKMLEETTPRTSRKWKPHGTFAAEMHLDQKHIEIPLENVGTKNETTAV</sequence>
<keyword evidence="3 7" id="KW-0813">Transport</keyword>
<comment type="subcellular location">
    <subcellularLocation>
        <location evidence="1">Membrane</location>
        <topology evidence="1">Multi-pass membrane protein</topology>
    </subcellularLocation>
</comment>
<evidence type="ECO:0000256" key="2">
    <source>
        <dbReference type="ARBA" id="ARBA00010992"/>
    </source>
</evidence>
<feature type="transmembrane region" description="Helical" evidence="8">
    <location>
        <begin position="418"/>
        <end position="440"/>
    </location>
</feature>
<keyword evidence="4 8" id="KW-0812">Transmembrane</keyword>
<dbReference type="PROSITE" id="PS50850">
    <property type="entry name" value="MFS"/>
    <property type="match status" value="1"/>
</dbReference>
<comment type="similarity">
    <text evidence="2 7">Belongs to the major facilitator superfamily. Sugar transporter (TC 2.A.1.1) family.</text>
</comment>